<dbReference type="Gene3D" id="3.40.470.10">
    <property type="entry name" value="Uracil-DNA glycosylase-like domain"/>
    <property type="match status" value="1"/>
</dbReference>
<feature type="region of interest" description="Disordered" evidence="10">
    <location>
        <begin position="1"/>
        <end position="49"/>
    </location>
</feature>
<protein>
    <recommendedName>
        <fullName evidence="2">Type-4 uracil-DNA glycosylase</fullName>
    </recommendedName>
</protein>
<dbReference type="InterPro" id="IPR051536">
    <property type="entry name" value="UDG_Type-4/5"/>
</dbReference>
<keyword evidence="7" id="KW-0408">Iron</keyword>
<dbReference type="GO" id="GO:0097506">
    <property type="term" value="F:deaminated base DNA N-glycosylase activity"/>
    <property type="evidence" value="ECO:0007669"/>
    <property type="project" value="UniProtKB-ARBA"/>
</dbReference>
<sequence>MSVASRPKREARGAAPEGRAVRGPVRSGHDGEPVALPVEPADVDPRQQPASLDECRRCGLWKNATQGVGGQGRRAPIMLVGEQPGDKEDLAGLPFVGPAGELLDAALEEAGIPRDEVYITNAVKHFKWEPRGKRRMHKTPGQREVLACRYWLDDELQRIGPRVVVALGATALGAVMPGKKVPLTPNLGKALPAAGHTVVATYHPSYALRTPDRESRRLAFEAIVQALKLARRLERD</sequence>
<accession>A0A1W6ZGK1</accession>
<keyword evidence="13" id="KW-1185">Reference proteome</keyword>
<evidence type="ECO:0000256" key="7">
    <source>
        <dbReference type="ARBA" id="ARBA00023004"/>
    </source>
</evidence>
<dbReference type="SUPFAM" id="SSF52141">
    <property type="entry name" value="Uracil-DNA glycosylase-like"/>
    <property type="match status" value="1"/>
</dbReference>
<keyword evidence="4" id="KW-0479">Metal-binding</keyword>
<dbReference type="AlphaFoldDB" id="A0A1W6ZGK1"/>
<dbReference type="InterPro" id="IPR005273">
    <property type="entry name" value="Ura-DNA_glyco_family4"/>
</dbReference>
<dbReference type="CDD" id="cd10030">
    <property type="entry name" value="UDG-F4_TTUDGA_SPO1dp_like"/>
    <property type="match status" value="1"/>
</dbReference>
<dbReference type="SMART" id="SM00987">
    <property type="entry name" value="UreE_C"/>
    <property type="match status" value="1"/>
</dbReference>
<keyword evidence="9" id="KW-0234">DNA repair</keyword>
<proteinExistence type="inferred from homology"/>
<dbReference type="EMBL" id="CP021111">
    <property type="protein sequence ID" value="ARP96385.1"/>
    <property type="molecule type" value="Genomic_DNA"/>
</dbReference>
<feature type="domain" description="Uracil-DNA glycosylase-like" evidence="11">
    <location>
        <begin position="68"/>
        <end position="227"/>
    </location>
</feature>
<dbReference type="Pfam" id="PF03167">
    <property type="entry name" value="UDG"/>
    <property type="match status" value="1"/>
</dbReference>
<name>A0A1W6ZGK1_9BORD</name>
<dbReference type="PANTHER" id="PTHR33693:SF9">
    <property type="entry name" value="TYPE-4 URACIL-DNA GLYCOSYLASE"/>
    <property type="match status" value="1"/>
</dbReference>
<evidence type="ECO:0000313" key="12">
    <source>
        <dbReference type="EMBL" id="ARP96385.1"/>
    </source>
</evidence>
<dbReference type="GO" id="GO:0006281">
    <property type="term" value="P:DNA repair"/>
    <property type="evidence" value="ECO:0007669"/>
    <property type="project" value="UniProtKB-KW"/>
</dbReference>
<evidence type="ECO:0000256" key="2">
    <source>
        <dbReference type="ARBA" id="ARBA00019403"/>
    </source>
</evidence>
<evidence type="ECO:0000256" key="6">
    <source>
        <dbReference type="ARBA" id="ARBA00022801"/>
    </source>
</evidence>
<dbReference type="STRING" id="463040.CAL15_19620"/>
<evidence type="ECO:0000256" key="8">
    <source>
        <dbReference type="ARBA" id="ARBA00023014"/>
    </source>
</evidence>
<dbReference type="InterPro" id="IPR036895">
    <property type="entry name" value="Uracil-DNA_glycosylase-like_sf"/>
</dbReference>
<dbReference type="GO" id="GO:0051539">
    <property type="term" value="F:4 iron, 4 sulfur cluster binding"/>
    <property type="evidence" value="ECO:0007669"/>
    <property type="project" value="UniProtKB-KW"/>
</dbReference>
<keyword evidence="6" id="KW-0378">Hydrolase</keyword>
<dbReference type="RefSeq" id="WP_086080037.1">
    <property type="nucleotide sequence ID" value="NZ_CP021111.1"/>
</dbReference>
<keyword evidence="3" id="KW-0004">4Fe-4S</keyword>
<keyword evidence="8" id="KW-0411">Iron-sulfur</keyword>
<dbReference type="InterPro" id="IPR005122">
    <property type="entry name" value="Uracil-DNA_glycosylase-like"/>
</dbReference>
<dbReference type="SMART" id="SM00986">
    <property type="entry name" value="UDG"/>
    <property type="match status" value="1"/>
</dbReference>
<dbReference type="GO" id="GO:0046872">
    <property type="term" value="F:metal ion binding"/>
    <property type="evidence" value="ECO:0007669"/>
    <property type="project" value="UniProtKB-KW"/>
</dbReference>
<reference evidence="12 13" key="1">
    <citation type="submission" date="2017-05" db="EMBL/GenBank/DDBJ databases">
        <title>Complete and WGS of Bordetella genogroups.</title>
        <authorList>
            <person name="Spilker T."/>
            <person name="LiPuma J."/>
        </authorList>
    </citation>
    <scope>NUCLEOTIDE SEQUENCE [LARGE SCALE GENOMIC DNA]</scope>
    <source>
        <strain evidence="12 13">AU7206</strain>
    </source>
</reference>
<dbReference type="Proteomes" id="UP000194161">
    <property type="component" value="Chromosome"/>
</dbReference>
<organism evidence="12 13">
    <name type="scientific">Bordetella genomosp. 13</name>
    <dbReference type="NCBI Taxonomy" id="463040"/>
    <lineage>
        <taxon>Bacteria</taxon>
        <taxon>Pseudomonadati</taxon>
        <taxon>Pseudomonadota</taxon>
        <taxon>Betaproteobacteria</taxon>
        <taxon>Burkholderiales</taxon>
        <taxon>Alcaligenaceae</taxon>
        <taxon>Bordetella</taxon>
    </lineage>
</organism>
<evidence type="ECO:0000256" key="5">
    <source>
        <dbReference type="ARBA" id="ARBA00022763"/>
    </source>
</evidence>
<dbReference type="KEGG" id="bgm:CAL15_19620"/>
<dbReference type="OrthoDB" id="5290748at2"/>
<evidence type="ECO:0000256" key="3">
    <source>
        <dbReference type="ARBA" id="ARBA00022485"/>
    </source>
</evidence>
<evidence type="ECO:0000313" key="13">
    <source>
        <dbReference type="Proteomes" id="UP000194161"/>
    </source>
</evidence>
<evidence type="ECO:0000256" key="9">
    <source>
        <dbReference type="ARBA" id="ARBA00023204"/>
    </source>
</evidence>
<gene>
    <name evidence="12" type="ORF">CAL15_19620</name>
</gene>
<evidence type="ECO:0000256" key="1">
    <source>
        <dbReference type="ARBA" id="ARBA00006521"/>
    </source>
</evidence>
<dbReference type="PANTHER" id="PTHR33693">
    <property type="entry name" value="TYPE-5 URACIL-DNA GLYCOSYLASE"/>
    <property type="match status" value="1"/>
</dbReference>
<comment type="similarity">
    <text evidence="1">Belongs to the uracil-DNA glycosylase (UDG) superfamily. Type 4 (UDGa) family.</text>
</comment>
<evidence type="ECO:0000256" key="10">
    <source>
        <dbReference type="SAM" id="MobiDB-lite"/>
    </source>
</evidence>
<evidence type="ECO:0000256" key="4">
    <source>
        <dbReference type="ARBA" id="ARBA00022723"/>
    </source>
</evidence>
<feature type="compositionally biased region" description="Low complexity" evidence="10">
    <location>
        <begin position="13"/>
        <end position="24"/>
    </location>
</feature>
<evidence type="ECO:0000259" key="11">
    <source>
        <dbReference type="SMART" id="SM00986"/>
    </source>
</evidence>
<dbReference type="NCBIfam" id="TIGR03914">
    <property type="entry name" value="UDG_fam_dom"/>
    <property type="match status" value="1"/>
</dbReference>
<keyword evidence="5" id="KW-0227">DNA damage</keyword>